<dbReference type="GO" id="GO:0043328">
    <property type="term" value="P:protein transport to vacuole involved in ubiquitin-dependent protein catabolic process via the multivesicular body sorting pathway"/>
    <property type="evidence" value="ECO:0007669"/>
    <property type="project" value="UniProtKB-UniRule"/>
</dbReference>
<evidence type="ECO:0000256" key="3">
    <source>
        <dbReference type="ARBA" id="ARBA00022448"/>
    </source>
</evidence>
<evidence type="ECO:0000256" key="9">
    <source>
        <dbReference type="RuleBase" id="RU367095"/>
    </source>
</evidence>
<dbReference type="InterPro" id="IPR021648">
    <property type="entry name" value="GLUE_dom"/>
</dbReference>
<comment type="similarity">
    <text evidence="1 9">Belongs to the VPS36 family.</text>
</comment>
<dbReference type="SUPFAM" id="SSF46785">
    <property type="entry name" value="Winged helix' DNA-binding domain"/>
    <property type="match status" value="1"/>
</dbReference>
<proteinExistence type="inferred from homology"/>
<evidence type="ECO:0000256" key="8">
    <source>
        <dbReference type="ARBA" id="ARBA00022927"/>
    </source>
</evidence>
<keyword evidence="9" id="KW-0967">Endosome</keyword>
<dbReference type="PROSITE" id="PS51495">
    <property type="entry name" value="GLUE"/>
    <property type="match status" value="1"/>
</dbReference>
<keyword evidence="7" id="KW-0862">Zinc</keyword>
<feature type="compositionally biased region" description="Low complexity" evidence="10">
    <location>
        <begin position="284"/>
        <end position="298"/>
    </location>
</feature>
<dbReference type="InterPro" id="IPR036388">
    <property type="entry name" value="WH-like_DNA-bd_sf"/>
</dbReference>
<feature type="domain" description="GLUE N-terminal" evidence="11">
    <location>
        <begin position="8"/>
        <end position="292"/>
    </location>
</feature>
<evidence type="ECO:0000256" key="7">
    <source>
        <dbReference type="ARBA" id="ARBA00022833"/>
    </source>
</evidence>
<keyword evidence="5" id="KW-0479">Metal-binding</keyword>
<evidence type="ECO:0000256" key="6">
    <source>
        <dbReference type="ARBA" id="ARBA00022771"/>
    </source>
</evidence>
<evidence type="ECO:0000256" key="4">
    <source>
        <dbReference type="ARBA" id="ARBA00022490"/>
    </source>
</evidence>
<feature type="region of interest" description="Disordered" evidence="10">
    <location>
        <begin position="212"/>
        <end position="255"/>
    </location>
</feature>
<dbReference type="Proteomes" id="UP000193560">
    <property type="component" value="Unassembled WGS sequence"/>
</dbReference>
<evidence type="ECO:0000256" key="2">
    <source>
        <dbReference type="ARBA" id="ARBA00017953"/>
    </source>
</evidence>
<keyword evidence="8 9" id="KW-0653">Protein transport</keyword>
<dbReference type="Pfam" id="PF04157">
    <property type="entry name" value="EAP30"/>
    <property type="match status" value="1"/>
</dbReference>
<dbReference type="InterPro" id="IPR001876">
    <property type="entry name" value="Znf_RanBP2"/>
</dbReference>
<dbReference type="GO" id="GO:0008270">
    <property type="term" value="F:zinc ion binding"/>
    <property type="evidence" value="ECO:0007669"/>
    <property type="project" value="UniProtKB-KW"/>
</dbReference>
<gene>
    <name evidence="12" type="ORF">BCR42DRAFT_417175</name>
</gene>
<keyword evidence="3 9" id="KW-0813">Transport</keyword>
<comment type="function">
    <text evidence="9">Component of the ESCRT-II complex (endosomal sorting complex required for transport II), which is required for multivesicular body (MVB) formation and sorting of endosomal cargo proteins into MVBs.</text>
</comment>
<dbReference type="PANTHER" id="PTHR13128:SF12">
    <property type="entry name" value="VACUOLAR PROTEIN-SORTING-ASSOCIATED PROTEIN 36"/>
    <property type="match status" value="1"/>
</dbReference>
<evidence type="ECO:0000256" key="10">
    <source>
        <dbReference type="SAM" id="MobiDB-lite"/>
    </source>
</evidence>
<keyword evidence="13" id="KW-1185">Reference proteome</keyword>
<evidence type="ECO:0000313" key="13">
    <source>
        <dbReference type="Proteomes" id="UP000193560"/>
    </source>
</evidence>
<dbReference type="SMART" id="SM00547">
    <property type="entry name" value="ZnF_RBZ"/>
    <property type="match status" value="2"/>
</dbReference>
<dbReference type="OrthoDB" id="271448at2759"/>
<organism evidence="12 13">
    <name type="scientific">Absidia repens</name>
    <dbReference type="NCBI Taxonomy" id="90262"/>
    <lineage>
        <taxon>Eukaryota</taxon>
        <taxon>Fungi</taxon>
        <taxon>Fungi incertae sedis</taxon>
        <taxon>Mucoromycota</taxon>
        <taxon>Mucoromycotina</taxon>
        <taxon>Mucoromycetes</taxon>
        <taxon>Mucorales</taxon>
        <taxon>Cunninghamellaceae</taxon>
        <taxon>Absidia</taxon>
    </lineage>
</organism>
<feature type="region of interest" description="Disordered" evidence="10">
    <location>
        <begin position="283"/>
        <end position="319"/>
    </location>
</feature>
<dbReference type="STRING" id="90262.A0A1X2IEX9"/>
<protein>
    <recommendedName>
        <fullName evidence="2 9">Vacuolar protein-sorting-associated protein 36</fullName>
    </recommendedName>
    <alternativeName>
        <fullName evidence="9">ESCRT-II complex subunit VPS36</fullName>
    </alternativeName>
</protein>
<sequence length="554" mass="60612">MKYFKSCPVSSSSHRPELLPNESRLLQQGNTGLYEGKIKLDGYQDGVLYLTSHRIIYVDNQHPLDHSVHIPIKAIVDIDQYGGFLRSSPKLTLYIDTTILADTTNSASLMMVSDTDSLSVQVAKRIQLAAAVGVWTCPICSHDNTSLTEKCDLCGVRTVNPNSRNSHSNSNTNTTTSSSPLLTVTPGTCPVCTFINHPSMIQCEMCDSTLQSSSPSNQQSQTNQSTKSPSPTCSSSAPPASSSSSSSLSSTNTGKYDHSIQLSFRKGGLAQFLTKLNSAITNKSWDSPLSPGSSVSQSTNNLEQPSHQQQQQVQPRRAVGLQGIQQRIEKLSTENADSLTDAFQDLDRLMAKANDMVKLAETISGKMNKSANDQDLSTLRGYMINLGISNPVTRGTAGSIFHQELSRELAEFLDKLYTNKETDIRPLTDIYCIFNRARGVALVSPEDLYTACQQFELLKLPYRLRKLSASTSSSSSSGLLVVQSIHMNDDQASQRVLDLVKRRDGHLTALQLADIQQWAIAVALDQLKMAEQKGLICRDDGPGGLVFYENLFIT</sequence>
<dbReference type="GO" id="GO:0032266">
    <property type="term" value="F:phosphatidylinositol-3-phosphate binding"/>
    <property type="evidence" value="ECO:0007669"/>
    <property type="project" value="UniProtKB-UniRule"/>
</dbReference>
<dbReference type="PROSITE" id="PS01358">
    <property type="entry name" value="ZF_RANBP2_1"/>
    <property type="match status" value="1"/>
</dbReference>
<dbReference type="AlphaFoldDB" id="A0A1X2IEX9"/>
<dbReference type="InterPro" id="IPR036390">
    <property type="entry name" value="WH_DNA-bd_sf"/>
</dbReference>
<evidence type="ECO:0000259" key="11">
    <source>
        <dbReference type="PROSITE" id="PS51495"/>
    </source>
</evidence>
<name>A0A1X2IEX9_9FUNG</name>
<dbReference type="InterPro" id="IPR037855">
    <property type="entry name" value="Vps36"/>
</dbReference>
<keyword evidence="4 9" id="KW-0963">Cytoplasm</keyword>
<comment type="subcellular location">
    <subcellularLocation>
        <location evidence="9">Cytoplasm</location>
    </subcellularLocation>
    <subcellularLocation>
        <location evidence="9">Endosome</location>
    </subcellularLocation>
</comment>
<dbReference type="FunFam" id="1.10.10.10:FF:000416">
    <property type="entry name" value="Vacuolar protein-sorting-associated protein 36"/>
    <property type="match status" value="1"/>
</dbReference>
<evidence type="ECO:0000313" key="12">
    <source>
        <dbReference type="EMBL" id="ORZ14555.1"/>
    </source>
</evidence>
<dbReference type="InterPro" id="IPR011993">
    <property type="entry name" value="PH-like_dom_sf"/>
</dbReference>
<dbReference type="Gene3D" id="6.10.140.260">
    <property type="match status" value="1"/>
</dbReference>
<reference evidence="12 13" key="1">
    <citation type="submission" date="2016-07" db="EMBL/GenBank/DDBJ databases">
        <title>Pervasive Adenine N6-methylation of Active Genes in Fungi.</title>
        <authorList>
            <consortium name="DOE Joint Genome Institute"/>
            <person name="Mondo S.J."/>
            <person name="Dannebaum R.O."/>
            <person name="Kuo R.C."/>
            <person name="Labutti K."/>
            <person name="Haridas S."/>
            <person name="Kuo A."/>
            <person name="Salamov A."/>
            <person name="Ahrendt S.R."/>
            <person name="Lipzen A."/>
            <person name="Sullivan W."/>
            <person name="Andreopoulos W.B."/>
            <person name="Clum A."/>
            <person name="Lindquist E."/>
            <person name="Daum C."/>
            <person name="Ramamoorthy G.K."/>
            <person name="Gryganskyi A."/>
            <person name="Culley D."/>
            <person name="Magnuson J.K."/>
            <person name="James T.Y."/>
            <person name="O'Malley M.A."/>
            <person name="Stajich J.E."/>
            <person name="Spatafora J.W."/>
            <person name="Visel A."/>
            <person name="Grigoriev I.V."/>
        </authorList>
    </citation>
    <scope>NUCLEOTIDE SEQUENCE [LARGE SCALE GENOMIC DNA]</scope>
    <source>
        <strain evidence="12 13">NRRL 1336</strain>
    </source>
</reference>
<feature type="compositionally biased region" description="Low complexity" evidence="10">
    <location>
        <begin position="212"/>
        <end position="253"/>
    </location>
</feature>
<comment type="subunit">
    <text evidence="9">Component of the endosomal sorting complex required for transport II (ESCRT-II).</text>
</comment>
<dbReference type="GO" id="GO:0031902">
    <property type="term" value="C:late endosome membrane"/>
    <property type="evidence" value="ECO:0007669"/>
    <property type="project" value="UniProtKB-UniRule"/>
</dbReference>
<dbReference type="Gene3D" id="2.30.29.30">
    <property type="entry name" value="Pleckstrin-homology domain (PH domain)/Phosphotyrosine-binding domain (PTB)"/>
    <property type="match status" value="1"/>
</dbReference>
<evidence type="ECO:0000256" key="1">
    <source>
        <dbReference type="ARBA" id="ARBA00009697"/>
    </source>
</evidence>
<evidence type="ECO:0000256" key="5">
    <source>
        <dbReference type="ARBA" id="ARBA00022723"/>
    </source>
</evidence>
<dbReference type="SUPFAM" id="SSF50729">
    <property type="entry name" value="PH domain-like"/>
    <property type="match status" value="2"/>
</dbReference>
<dbReference type="Gene3D" id="2.30.30.380">
    <property type="entry name" value="Zn-finger domain of Sec23/24"/>
    <property type="match status" value="1"/>
</dbReference>
<accession>A0A1X2IEX9</accession>
<keyword evidence="6" id="KW-0863">Zinc-finger</keyword>
<dbReference type="Pfam" id="PF11605">
    <property type="entry name" value="Vps36_ESCRT-II"/>
    <property type="match status" value="1"/>
</dbReference>
<dbReference type="PANTHER" id="PTHR13128">
    <property type="entry name" value="VACUOLAR PROTEIN-SORTING-ASSOCIATED PROTEIN 36"/>
    <property type="match status" value="1"/>
</dbReference>
<dbReference type="Gene3D" id="1.10.10.10">
    <property type="entry name" value="Winged helix-like DNA-binding domain superfamily/Winged helix DNA-binding domain"/>
    <property type="match status" value="2"/>
</dbReference>
<dbReference type="InterPro" id="IPR040608">
    <property type="entry name" value="Snf8/Vps36"/>
</dbReference>
<comment type="caution">
    <text evidence="12">The sequence shown here is derived from an EMBL/GenBank/DDBJ whole genome shotgun (WGS) entry which is preliminary data.</text>
</comment>
<dbReference type="GO" id="GO:0000814">
    <property type="term" value="C:ESCRT II complex"/>
    <property type="evidence" value="ECO:0007669"/>
    <property type="project" value="UniProtKB-UniRule"/>
</dbReference>
<dbReference type="EMBL" id="MCGE01000014">
    <property type="protein sequence ID" value="ORZ14555.1"/>
    <property type="molecule type" value="Genomic_DNA"/>
</dbReference>
<dbReference type="GO" id="GO:0043130">
    <property type="term" value="F:ubiquitin binding"/>
    <property type="evidence" value="ECO:0007669"/>
    <property type="project" value="UniProtKB-UniRule"/>
</dbReference>